<proteinExistence type="predicted"/>
<dbReference type="RefSeq" id="WP_053168924.1">
    <property type="nucleotide sequence ID" value="NZ_LGUV01000038.1"/>
</dbReference>
<dbReference type="InterPro" id="IPR006558">
    <property type="entry name" value="LamG-like"/>
</dbReference>
<feature type="transmembrane region" description="Helical" evidence="4">
    <location>
        <begin position="112"/>
        <end position="133"/>
    </location>
</feature>
<feature type="compositionally biased region" description="Gly residues" evidence="3">
    <location>
        <begin position="18"/>
        <end position="33"/>
    </location>
</feature>
<evidence type="ECO:0000313" key="7">
    <source>
        <dbReference type="Proteomes" id="UP000037084"/>
    </source>
</evidence>
<dbReference type="EMBL" id="LGUV01000038">
    <property type="protein sequence ID" value="KOG56708.1"/>
    <property type="molecule type" value="Genomic_DNA"/>
</dbReference>
<name>A0A0L8N2A1_STRVG</name>
<dbReference type="InterPro" id="IPR013320">
    <property type="entry name" value="ConA-like_dom_sf"/>
</dbReference>
<reference evidence="7" key="1">
    <citation type="submission" date="2015-07" db="EMBL/GenBank/DDBJ databases">
        <authorList>
            <consortium name="Consortium for Microbial Forensics and Genomics (microFORGE)"/>
            <person name="Knight B.M."/>
            <person name="Roberts D.P."/>
            <person name="Lin D."/>
            <person name="Hari K."/>
            <person name="Fletcher J."/>
            <person name="Melcher U."/>
            <person name="Blagden T."/>
            <person name="Winegar R.A."/>
        </authorList>
    </citation>
    <scope>NUCLEOTIDE SEQUENCE [LARGE SCALE GENOMIC DNA]</scope>
    <source>
        <strain evidence="7">NRRL B-1447</strain>
    </source>
</reference>
<sequence length="383" mass="40319">MTDGTDRTSTPQPDPAAGQGGYGYPQGTPGGYGFPQVWQPNPYQQPQPQPQSLPGTDAEPPQHAQAPGAQQPPLDSQHQPQPQSTGFTPPPQPDWQAMADRSESQRRTRKRIWMAAIGLAACGLGVGAGLFILERTGKEGNAPGPGASRSATAAPGQDTNSPTVPGEPNLLRDRSGQVNIALSPDAVLGKVDNGNVLRLRSNGNSYAQAAEQVVDASKDFTVSAWVYNEAEGGSRFAISQGDGTSYSFELGREDSNGKKSWVFRMQTDEKGAASTAVAAASEGLNTVRTWALLTGVYDAQAKTLTLYVDGKEAGRAPVAAAWSGQGPLQLGRSRHHGIWSGPWAGVIGHVLVWDKPLSADQVLALKGGKLDKEIKPVGSWLVG</sequence>
<evidence type="ECO:0000256" key="3">
    <source>
        <dbReference type="SAM" id="MobiDB-lite"/>
    </source>
</evidence>
<feature type="region of interest" description="Disordered" evidence="3">
    <location>
        <begin position="141"/>
        <end position="172"/>
    </location>
</feature>
<protein>
    <recommendedName>
        <fullName evidence="5">LamG-like jellyroll fold domain-containing protein</fullName>
    </recommendedName>
</protein>
<dbReference type="SUPFAM" id="SSF49899">
    <property type="entry name" value="Concanavalin A-like lectins/glucanases"/>
    <property type="match status" value="1"/>
</dbReference>
<dbReference type="AlphaFoldDB" id="A0A0L8N2A1"/>
<feature type="compositionally biased region" description="Polar residues" evidence="3">
    <location>
        <begin position="74"/>
        <end position="87"/>
    </location>
</feature>
<gene>
    <name evidence="6" type="ORF">ADK75_07005</name>
</gene>
<evidence type="ECO:0000256" key="1">
    <source>
        <dbReference type="ARBA" id="ARBA00022729"/>
    </source>
</evidence>
<comment type="caution">
    <text evidence="6">The sequence shown here is derived from an EMBL/GenBank/DDBJ whole genome shotgun (WGS) entry which is preliminary data.</text>
</comment>
<dbReference type="SMART" id="SM00560">
    <property type="entry name" value="LamGL"/>
    <property type="match status" value="1"/>
</dbReference>
<keyword evidence="4" id="KW-0472">Membrane</keyword>
<organism evidence="6 7">
    <name type="scientific">Streptomyces virginiae</name>
    <name type="common">Streptomyces cinnamonensis</name>
    <dbReference type="NCBI Taxonomy" id="1961"/>
    <lineage>
        <taxon>Bacteria</taxon>
        <taxon>Bacillati</taxon>
        <taxon>Actinomycetota</taxon>
        <taxon>Actinomycetes</taxon>
        <taxon>Kitasatosporales</taxon>
        <taxon>Streptomycetaceae</taxon>
        <taxon>Streptomyces</taxon>
    </lineage>
</organism>
<evidence type="ECO:0000256" key="2">
    <source>
        <dbReference type="ARBA" id="ARBA00023157"/>
    </source>
</evidence>
<evidence type="ECO:0000259" key="5">
    <source>
        <dbReference type="SMART" id="SM00560"/>
    </source>
</evidence>
<keyword evidence="4" id="KW-0812">Transmembrane</keyword>
<evidence type="ECO:0000256" key="4">
    <source>
        <dbReference type="SAM" id="Phobius"/>
    </source>
</evidence>
<keyword evidence="4" id="KW-1133">Transmembrane helix</keyword>
<dbReference type="Pfam" id="PF13385">
    <property type="entry name" value="Laminin_G_3"/>
    <property type="match status" value="1"/>
</dbReference>
<feature type="region of interest" description="Disordered" evidence="3">
    <location>
        <begin position="1"/>
        <end position="106"/>
    </location>
</feature>
<dbReference type="eggNOG" id="COG3250">
    <property type="taxonomic scope" value="Bacteria"/>
</dbReference>
<keyword evidence="2" id="KW-1015">Disulfide bond</keyword>
<dbReference type="Proteomes" id="UP000037084">
    <property type="component" value="Unassembled WGS sequence"/>
</dbReference>
<feature type="domain" description="LamG-like jellyroll fold" evidence="5">
    <location>
        <begin position="218"/>
        <end position="360"/>
    </location>
</feature>
<dbReference type="Gene3D" id="2.60.120.200">
    <property type="match status" value="1"/>
</dbReference>
<evidence type="ECO:0000313" key="6">
    <source>
        <dbReference type="EMBL" id="KOG56708.1"/>
    </source>
</evidence>
<accession>A0A0L8N2A1</accession>
<feature type="compositionally biased region" description="Low complexity" evidence="3">
    <location>
        <begin position="52"/>
        <end position="73"/>
    </location>
</feature>
<dbReference type="PATRIC" id="fig|1961.12.peg.1562"/>
<keyword evidence="1" id="KW-0732">Signal</keyword>
<dbReference type="OrthoDB" id="3849876at2"/>